<comment type="caution">
    <text evidence="2">The sequence shown here is derived from an EMBL/GenBank/DDBJ whole genome shotgun (WGS) entry which is preliminary data.</text>
</comment>
<dbReference type="Proteomes" id="UP001165121">
    <property type="component" value="Unassembled WGS sequence"/>
</dbReference>
<name>A0A9W6YC47_9STRA</name>
<sequence length="375" mass="41943">MLKRRLSQINSQDNATARAPFAQAPRPSPLMSPFTPSKFASFASLGSKHLPAASFTAQLQLAQTLAHGPASSVLELPSTPQRLRMPQSQKGGESDSFEESLNGATPTDSQGDMVAKPPLSIDYNRDTATRTELDGKLLNERSDFWLDVRAAFVDTYPDGDERYLLMFDDDAYFVGIDPALTKNVHSAKNPHKMWKEASNNYFEAHRKFSSSGQNENEFRNFVDGRGDGLYLRKWLQTERINYLKGGLLSSDELDRMDPTTLVRDVPKNTTNLTPSKRKSHGALGLMAQSFSEYVSDRRQDAQRKSTSSQLQLLFAIHSTCEAPYALPLQFFRTQRVILCVLINAKIVQAHARVDNMSLVSMTNSKRSFENAPLID</sequence>
<dbReference type="EMBL" id="BSXT01004463">
    <property type="protein sequence ID" value="GMF57968.1"/>
    <property type="molecule type" value="Genomic_DNA"/>
</dbReference>
<protein>
    <submittedName>
        <fullName evidence="2">Unnamed protein product</fullName>
    </submittedName>
</protein>
<reference evidence="2" key="1">
    <citation type="submission" date="2023-04" db="EMBL/GenBank/DDBJ databases">
        <title>Phytophthora fragariaefolia NBRC 109709.</title>
        <authorList>
            <person name="Ichikawa N."/>
            <person name="Sato H."/>
            <person name="Tonouchi N."/>
        </authorList>
    </citation>
    <scope>NUCLEOTIDE SEQUENCE</scope>
    <source>
        <strain evidence="2">NBRC 109709</strain>
    </source>
</reference>
<gene>
    <name evidence="2" type="ORF">Pfra01_002485600</name>
</gene>
<evidence type="ECO:0000256" key="1">
    <source>
        <dbReference type="SAM" id="MobiDB-lite"/>
    </source>
</evidence>
<evidence type="ECO:0000313" key="2">
    <source>
        <dbReference type="EMBL" id="GMF57968.1"/>
    </source>
</evidence>
<keyword evidence="3" id="KW-1185">Reference proteome</keyword>
<proteinExistence type="predicted"/>
<accession>A0A9W6YC47</accession>
<dbReference type="AlphaFoldDB" id="A0A9W6YC47"/>
<feature type="region of interest" description="Disordered" evidence="1">
    <location>
        <begin position="1"/>
        <end position="32"/>
    </location>
</feature>
<dbReference type="OrthoDB" id="91084at2759"/>
<feature type="compositionally biased region" description="Polar residues" evidence="1">
    <location>
        <begin position="78"/>
        <end position="91"/>
    </location>
</feature>
<organism evidence="2 3">
    <name type="scientific">Phytophthora fragariaefolia</name>
    <dbReference type="NCBI Taxonomy" id="1490495"/>
    <lineage>
        <taxon>Eukaryota</taxon>
        <taxon>Sar</taxon>
        <taxon>Stramenopiles</taxon>
        <taxon>Oomycota</taxon>
        <taxon>Peronosporomycetes</taxon>
        <taxon>Peronosporales</taxon>
        <taxon>Peronosporaceae</taxon>
        <taxon>Phytophthora</taxon>
    </lineage>
</organism>
<evidence type="ECO:0000313" key="3">
    <source>
        <dbReference type="Proteomes" id="UP001165121"/>
    </source>
</evidence>
<feature type="region of interest" description="Disordered" evidence="1">
    <location>
        <begin position="72"/>
        <end position="120"/>
    </location>
</feature>